<evidence type="ECO:0000313" key="2">
    <source>
        <dbReference type="EMBL" id="KAD6796401.1"/>
    </source>
</evidence>
<dbReference type="AlphaFoldDB" id="A0A5N6PRV2"/>
<protein>
    <recommendedName>
        <fullName evidence="4">Endonuclease/exonuclease/phosphatase domain-containing protein</fullName>
    </recommendedName>
</protein>
<evidence type="ECO:0008006" key="4">
    <source>
        <dbReference type="Google" id="ProtNLM"/>
    </source>
</evidence>
<dbReference type="PANTHER" id="PTHR23227:SF67">
    <property type="entry name" value="CRANIOFACIAL DEVELOPMENT PROTEIN 2-LIKE"/>
    <property type="match status" value="1"/>
</dbReference>
<organism evidence="2 3">
    <name type="scientific">Mikania micrantha</name>
    <name type="common">bitter vine</name>
    <dbReference type="NCBI Taxonomy" id="192012"/>
    <lineage>
        <taxon>Eukaryota</taxon>
        <taxon>Viridiplantae</taxon>
        <taxon>Streptophyta</taxon>
        <taxon>Embryophyta</taxon>
        <taxon>Tracheophyta</taxon>
        <taxon>Spermatophyta</taxon>
        <taxon>Magnoliopsida</taxon>
        <taxon>eudicotyledons</taxon>
        <taxon>Gunneridae</taxon>
        <taxon>Pentapetalae</taxon>
        <taxon>asterids</taxon>
        <taxon>campanulids</taxon>
        <taxon>Asterales</taxon>
        <taxon>Asteraceae</taxon>
        <taxon>Asteroideae</taxon>
        <taxon>Heliantheae alliance</taxon>
        <taxon>Eupatorieae</taxon>
        <taxon>Mikania</taxon>
    </lineage>
</organism>
<name>A0A5N6PRV2_9ASTR</name>
<evidence type="ECO:0000313" key="3">
    <source>
        <dbReference type="Proteomes" id="UP000326396"/>
    </source>
</evidence>
<reference evidence="2 3" key="1">
    <citation type="submission" date="2019-05" db="EMBL/GenBank/DDBJ databases">
        <title>Mikania micrantha, genome provides insights into the molecular mechanism of rapid growth.</title>
        <authorList>
            <person name="Liu B."/>
        </authorList>
    </citation>
    <scope>NUCLEOTIDE SEQUENCE [LARGE SCALE GENOMIC DNA]</scope>
    <source>
        <strain evidence="2">NLD-2019</strain>
        <tissue evidence="2">Leaf</tissue>
    </source>
</reference>
<keyword evidence="3" id="KW-1185">Reference proteome</keyword>
<evidence type="ECO:0000256" key="1">
    <source>
        <dbReference type="SAM" id="Coils"/>
    </source>
</evidence>
<feature type="coiled-coil region" evidence="1">
    <location>
        <begin position="245"/>
        <end position="281"/>
    </location>
</feature>
<gene>
    <name evidence="2" type="ORF">E3N88_07297</name>
</gene>
<dbReference type="Gene3D" id="3.60.10.10">
    <property type="entry name" value="Endonuclease/exonuclease/phosphatase"/>
    <property type="match status" value="1"/>
</dbReference>
<dbReference type="OrthoDB" id="1304201at2759"/>
<dbReference type="PANTHER" id="PTHR23227">
    <property type="entry name" value="BUCENTAUR RELATED"/>
    <property type="match status" value="1"/>
</dbReference>
<comment type="caution">
    <text evidence="2">The sequence shown here is derived from an EMBL/GenBank/DDBJ whole genome shotgun (WGS) entry which is preliminary data.</text>
</comment>
<dbReference type="EMBL" id="SZYD01000003">
    <property type="protein sequence ID" value="KAD6796401.1"/>
    <property type="molecule type" value="Genomic_DNA"/>
</dbReference>
<proteinExistence type="predicted"/>
<dbReference type="Proteomes" id="UP000326396">
    <property type="component" value="Linkage Group LG11"/>
</dbReference>
<accession>A0A5N6PRV2</accession>
<dbReference type="InterPro" id="IPR027124">
    <property type="entry name" value="Swc5/CFDP1/2"/>
</dbReference>
<sequence>MGGRGKEEKSTTGTSCGEEVVAVVSAYAPHVGIWENEKTEFWDCMDEIFHRYMEISIFWSRNDSGASLLHFAMAHDLGIVNSFFKKKDSHLITFSSGGRDTQIDYLLIRRRERSTWLDCKVFSKETTASQHKLLVTDIVMRKKLTDKRNVRPWIRWGSLKGDNLQVFRYKVFAGRDSAQYEDANAMWEAMANNVKRVARETLGMTTRSLGGQRESCWWNDEVQHKFRTKKERFRELVTCTEDAQKESLRTKYKEAKREARKAVYEAKNKAYKQMYKHLETKEGEHDIFKIAKARERRRQDIGVLRFIKGEDG</sequence>
<keyword evidence="1" id="KW-0175">Coiled coil</keyword>
<dbReference type="InterPro" id="IPR036691">
    <property type="entry name" value="Endo/exonu/phosph_ase_sf"/>
</dbReference>